<gene>
    <name evidence="1" type="ORF">DPMN_052142</name>
</gene>
<sequence>MSMSELDRYSPRLDIRDFCLMSISVRTRNTPSSIFGTWTAVDDRAGSIFRILVECLYQCWLDIPSARYAGLVPNSDVRASSTFIAALYPVLVPNVNLRAGLRFAPDRY</sequence>
<dbReference type="AlphaFoldDB" id="A0A9D4CKG3"/>
<reference evidence="1" key="1">
    <citation type="journal article" date="2019" name="bioRxiv">
        <title>The Genome of the Zebra Mussel, Dreissena polymorpha: A Resource for Invasive Species Research.</title>
        <authorList>
            <person name="McCartney M.A."/>
            <person name="Auch B."/>
            <person name="Kono T."/>
            <person name="Mallez S."/>
            <person name="Zhang Y."/>
            <person name="Obille A."/>
            <person name="Becker A."/>
            <person name="Abrahante J.E."/>
            <person name="Garbe J."/>
            <person name="Badalamenti J.P."/>
            <person name="Herman A."/>
            <person name="Mangelson H."/>
            <person name="Liachko I."/>
            <person name="Sullivan S."/>
            <person name="Sone E.D."/>
            <person name="Koren S."/>
            <person name="Silverstein K.A.T."/>
            <person name="Beckman K.B."/>
            <person name="Gohl D.M."/>
        </authorList>
    </citation>
    <scope>NUCLEOTIDE SEQUENCE</scope>
    <source>
        <strain evidence="1">Duluth1</strain>
        <tissue evidence="1">Whole animal</tissue>
    </source>
</reference>
<protein>
    <submittedName>
        <fullName evidence="1">Uncharacterized protein</fullName>
    </submittedName>
</protein>
<accession>A0A9D4CKG3</accession>
<dbReference type="EMBL" id="JAIWYP010000012">
    <property type="protein sequence ID" value="KAH3726284.1"/>
    <property type="molecule type" value="Genomic_DNA"/>
</dbReference>
<proteinExistence type="predicted"/>
<evidence type="ECO:0000313" key="1">
    <source>
        <dbReference type="EMBL" id="KAH3726284.1"/>
    </source>
</evidence>
<comment type="caution">
    <text evidence="1">The sequence shown here is derived from an EMBL/GenBank/DDBJ whole genome shotgun (WGS) entry which is preliminary data.</text>
</comment>
<evidence type="ECO:0000313" key="2">
    <source>
        <dbReference type="Proteomes" id="UP000828390"/>
    </source>
</evidence>
<reference evidence="1" key="2">
    <citation type="submission" date="2020-11" db="EMBL/GenBank/DDBJ databases">
        <authorList>
            <person name="McCartney M.A."/>
            <person name="Auch B."/>
            <person name="Kono T."/>
            <person name="Mallez S."/>
            <person name="Becker A."/>
            <person name="Gohl D.M."/>
            <person name="Silverstein K.A.T."/>
            <person name="Koren S."/>
            <person name="Bechman K.B."/>
            <person name="Herman A."/>
            <person name="Abrahante J.E."/>
            <person name="Garbe J."/>
        </authorList>
    </citation>
    <scope>NUCLEOTIDE SEQUENCE</scope>
    <source>
        <strain evidence="1">Duluth1</strain>
        <tissue evidence="1">Whole animal</tissue>
    </source>
</reference>
<keyword evidence="2" id="KW-1185">Reference proteome</keyword>
<organism evidence="1 2">
    <name type="scientific">Dreissena polymorpha</name>
    <name type="common">Zebra mussel</name>
    <name type="synonym">Mytilus polymorpha</name>
    <dbReference type="NCBI Taxonomy" id="45954"/>
    <lineage>
        <taxon>Eukaryota</taxon>
        <taxon>Metazoa</taxon>
        <taxon>Spiralia</taxon>
        <taxon>Lophotrochozoa</taxon>
        <taxon>Mollusca</taxon>
        <taxon>Bivalvia</taxon>
        <taxon>Autobranchia</taxon>
        <taxon>Heteroconchia</taxon>
        <taxon>Euheterodonta</taxon>
        <taxon>Imparidentia</taxon>
        <taxon>Neoheterodontei</taxon>
        <taxon>Myida</taxon>
        <taxon>Dreissenoidea</taxon>
        <taxon>Dreissenidae</taxon>
        <taxon>Dreissena</taxon>
    </lineage>
</organism>
<name>A0A9D4CKG3_DREPO</name>
<dbReference type="Proteomes" id="UP000828390">
    <property type="component" value="Unassembled WGS sequence"/>
</dbReference>